<accession>A0ABD5NNX4</accession>
<comment type="caution">
    <text evidence="1">The sequence shown here is derived from an EMBL/GenBank/DDBJ whole genome shotgun (WGS) entry which is preliminary data.</text>
</comment>
<sequence>MIECTNCETAQFLQIVRSRVYFEDGEVINELSERYECTLCNATGTYARTDDNDVEVSGDITVTTERPKYA</sequence>
<gene>
    <name evidence="1" type="ORF">ACFOUR_10080</name>
</gene>
<organism evidence="1 2">
    <name type="scientific">Halovivax cerinus</name>
    <dbReference type="NCBI Taxonomy" id="1487865"/>
    <lineage>
        <taxon>Archaea</taxon>
        <taxon>Methanobacteriati</taxon>
        <taxon>Methanobacteriota</taxon>
        <taxon>Stenosarchaea group</taxon>
        <taxon>Halobacteria</taxon>
        <taxon>Halobacteriales</taxon>
        <taxon>Natrialbaceae</taxon>
        <taxon>Halovivax</taxon>
    </lineage>
</organism>
<dbReference type="EMBL" id="JBHSAQ010000006">
    <property type="protein sequence ID" value="MFC3958713.1"/>
    <property type="molecule type" value="Genomic_DNA"/>
</dbReference>
<dbReference type="AlphaFoldDB" id="A0ABD5NNX4"/>
<proteinExistence type="predicted"/>
<dbReference type="RefSeq" id="WP_256531052.1">
    <property type="nucleotide sequence ID" value="NZ_CP101824.1"/>
</dbReference>
<evidence type="ECO:0000313" key="1">
    <source>
        <dbReference type="EMBL" id="MFC3958713.1"/>
    </source>
</evidence>
<keyword evidence="2" id="KW-1185">Reference proteome</keyword>
<evidence type="ECO:0008006" key="3">
    <source>
        <dbReference type="Google" id="ProtNLM"/>
    </source>
</evidence>
<name>A0ABD5NNX4_9EURY</name>
<evidence type="ECO:0000313" key="2">
    <source>
        <dbReference type="Proteomes" id="UP001595846"/>
    </source>
</evidence>
<reference evidence="1 2" key="1">
    <citation type="journal article" date="2019" name="Int. J. Syst. Evol. Microbiol.">
        <title>The Global Catalogue of Microorganisms (GCM) 10K type strain sequencing project: providing services to taxonomists for standard genome sequencing and annotation.</title>
        <authorList>
            <consortium name="The Broad Institute Genomics Platform"/>
            <consortium name="The Broad Institute Genome Sequencing Center for Infectious Disease"/>
            <person name="Wu L."/>
            <person name="Ma J."/>
        </authorList>
    </citation>
    <scope>NUCLEOTIDE SEQUENCE [LARGE SCALE GENOMIC DNA]</scope>
    <source>
        <strain evidence="1 2">IBRC-M 10256</strain>
    </source>
</reference>
<protein>
    <recommendedName>
        <fullName evidence="3">Small CPxCG-related zinc finger protein</fullName>
    </recommendedName>
</protein>
<dbReference type="GeneID" id="73903768"/>
<dbReference type="Proteomes" id="UP001595846">
    <property type="component" value="Unassembled WGS sequence"/>
</dbReference>